<feature type="transmembrane region" description="Helical" evidence="1">
    <location>
        <begin position="12"/>
        <end position="32"/>
    </location>
</feature>
<comment type="caution">
    <text evidence="2">The sequence shown here is derived from an EMBL/GenBank/DDBJ whole genome shotgun (WGS) entry which is preliminary data.</text>
</comment>
<evidence type="ECO:0000313" key="3">
    <source>
        <dbReference type="Proteomes" id="UP000655208"/>
    </source>
</evidence>
<dbReference type="Proteomes" id="UP000655208">
    <property type="component" value="Unassembled WGS sequence"/>
</dbReference>
<evidence type="ECO:0000256" key="1">
    <source>
        <dbReference type="SAM" id="Phobius"/>
    </source>
</evidence>
<protein>
    <submittedName>
        <fullName evidence="2">Uncharacterized protein</fullName>
    </submittedName>
</protein>
<keyword evidence="1" id="KW-0472">Membrane</keyword>
<proteinExistence type="predicted"/>
<sequence length="309" mass="31570">MTGVDRRVAGWWVVVLTVVGMLAAAVVLGPAVTGGAVRGPVPDPPDTGSCMAREASGLVSTPCDRPHTAEVALAWSAGLGRPPGKDAYAACTSAASAYIGADVSNTAAPTADDTEVATGWRPPALTFAIELAHGPTADLVPGYSWQVCLVRPTVGNRPVGSYTGTARGINTTQDRPVLLRSCYARAGQVMSTTPCDQPHAGELLAIQNVRVPDGDPEPADDPRLAAQCRAIARNRTGATDATYGRRLAAVVSGRDYGLGIRTSAAAAERSATVGASYVAYHVSCAVEIRGAARLTASVIGLGQASLPVG</sequence>
<reference evidence="2" key="2">
    <citation type="submission" date="2020-09" db="EMBL/GenBank/DDBJ databases">
        <authorList>
            <person name="Sun Q."/>
            <person name="Zhou Y."/>
        </authorList>
    </citation>
    <scope>NUCLEOTIDE SEQUENCE</scope>
    <source>
        <strain evidence="2">CGMCC 4.7308</strain>
    </source>
</reference>
<keyword evidence="1" id="KW-1133">Transmembrane helix</keyword>
<keyword evidence="3" id="KW-1185">Reference proteome</keyword>
<name>A0A917SRV8_9ACTN</name>
<gene>
    <name evidence="2" type="ORF">GCM10011594_14640</name>
</gene>
<accession>A0A917SRV8</accession>
<evidence type="ECO:0000313" key="2">
    <source>
        <dbReference type="EMBL" id="GGL96011.1"/>
    </source>
</evidence>
<dbReference type="AlphaFoldDB" id="A0A917SRV8"/>
<organism evidence="2 3">
    <name type="scientific">Nakamurella endophytica</name>
    <dbReference type="NCBI Taxonomy" id="1748367"/>
    <lineage>
        <taxon>Bacteria</taxon>
        <taxon>Bacillati</taxon>
        <taxon>Actinomycetota</taxon>
        <taxon>Actinomycetes</taxon>
        <taxon>Nakamurellales</taxon>
        <taxon>Nakamurellaceae</taxon>
        <taxon>Nakamurella</taxon>
    </lineage>
</organism>
<keyword evidence="1" id="KW-0812">Transmembrane</keyword>
<reference evidence="2" key="1">
    <citation type="journal article" date="2014" name="Int. J. Syst. Evol. Microbiol.">
        <title>Complete genome sequence of Corynebacterium casei LMG S-19264T (=DSM 44701T), isolated from a smear-ripened cheese.</title>
        <authorList>
            <consortium name="US DOE Joint Genome Institute (JGI-PGF)"/>
            <person name="Walter F."/>
            <person name="Albersmeier A."/>
            <person name="Kalinowski J."/>
            <person name="Ruckert C."/>
        </authorList>
    </citation>
    <scope>NUCLEOTIDE SEQUENCE</scope>
    <source>
        <strain evidence="2">CGMCC 4.7308</strain>
    </source>
</reference>
<dbReference type="EMBL" id="BMNA01000003">
    <property type="protein sequence ID" value="GGL96011.1"/>
    <property type="molecule type" value="Genomic_DNA"/>
</dbReference>